<dbReference type="Proteomes" id="UP001498398">
    <property type="component" value="Unassembled WGS sequence"/>
</dbReference>
<sequence length="432" mass="48757">MHEGVYKSTIIDDNLDDRVELGDLCDAIHSRMPLLTHLKVDMFPHPKYLTPLTGLIKSLPNLTSVELPAFDKVSKILPAVLSLSRLRIMKFNAQLLDKASNRVVAVTDIGPYIDSLDVDTRLEFPLELQEIEIYCVSFTAAVGFFRFHGLSDLVNLRKIDLVSNIIEKPSVIRDLFKALSQTCRQITHLEVTYTQGLCSEIMDDQVENPSSLPVLTSSDIVSFADIRHLLGCTEMVNMNFIHPYGLDITDEDVTEMATAWPKLRYAGIGSYPARRIDRGIVGSPSFRSFFTFVEKCPFIESIYLLVNTTIPFAPPTTHTVPHTLRIVGVGLSEIQDGNEYSVALLLSKLCGPRCTLTYDVEERFTKLKQKAFRDRWEAVTKLLPLINGLEARIGEIVEEKEKEILDLKRELALAREIIASRRPICSRPMDFV</sequence>
<dbReference type="InterPro" id="IPR032675">
    <property type="entry name" value="LRR_dom_sf"/>
</dbReference>
<name>A0ABR1J2A5_9AGAR</name>
<proteinExistence type="predicted"/>
<evidence type="ECO:0000313" key="1">
    <source>
        <dbReference type="EMBL" id="KAK7448459.1"/>
    </source>
</evidence>
<accession>A0ABR1J2A5</accession>
<dbReference type="SUPFAM" id="SSF52047">
    <property type="entry name" value="RNI-like"/>
    <property type="match status" value="1"/>
</dbReference>
<comment type="caution">
    <text evidence="1">The sequence shown here is derived from an EMBL/GenBank/DDBJ whole genome shotgun (WGS) entry which is preliminary data.</text>
</comment>
<organism evidence="1 2">
    <name type="scientific">Marasmiellus scandens</name>
    <dbReference type="NCBI Taxonomy" id="2682957"/>
    <lineage>
        <taxon>Eukaryota</taxon>
        <taxon>Fungi</taxon>
        <taxon>Dikarya</taxon>
        <taxon>Basidiomycota</taxon>
        <taxon>Agaricomycotina</taxon>
        <taxon>Agaricomycetes</taxon>
        <taxon>Agaricomycetidae</taxon>
        <taxon>Agaricales</taxon>
        <taxon>Marasmiineae</taxon>
        <taxon>Omphalotaceae</taxon>
        <taxon>Marasmiellus</taxon>
    </lineage>
</organism>
<reference evidence="1 2" key="1">
    <citation type="submission" date="2024-01" db="EMBL/GenBank/DDBJ databases">
        <title>A draft genome for the cacao thread blight pathogen Marasmiellus scandens.</title>
        <authorList>
            <person name="Baruah I.K."/>
            <person name="Leung J."/>
            <person name="Bukari Y."/>
            <person name="Amoako-Attah I."/>
            <person name="Meinhardt L.W."/>
            <person name="Bailey B.A."/>
            <person name="Cohen S.P."/>
        </authorList>
    </citation>
    <scope>NUCLEOTIDE SEQUENCE [LARGE SCALE GENOMIC DNA]</scope>
    <source>
        <strain evidence="1 2">GH-19</strain>
    </source>
</reference>
<gene>
    <name evidence="1" type="ORF">VKT23_013721</name>
</gene>
<evidence type="ECO:0000313" key="2">
    <source>
        <dbReference type="Proteomes" id="UP001498398"/>
    </source>
</evidence>
<keyword evidence="2" id="KW-1185">Reference proteome</keyword>
<evidence type="ECO:0008006" key="3">
    <source>
        <dbReference type="Google" id="ProtNLM"/>
    </source>
</evidence>
<protein>
    <recommendedName>
        <fullName evidence="3">F-box domain-containing protein</fullName>
    </recommendedName>
</protein>
<dbReference type="Gene3D" id="3.80.10.10">
    <property type="entry name" value="Ribonuclease Inhibitor"/>
    <property type="match status" value="1"/>
</dbReference>
<dbReference type="EMBL" id="JBANRG010000038">
    <property type="protein sequence ID" value="KAK7448459.1"/>
    <property type="molecule type" value="Genomic_DNA"/>
</dbReference>